<name>A0A3R7N9J0_PENVA</name>
<keyword evidence="3" id="KW-1185">Reference proteome</keyword>
<evidence type="ECO:0000313" key="2">
    <source>
        <dbReference type="EMBL" id="ROT80889.1"/>
    </source>
</evidence>
<proteinExistence type="predicted"/>
<gene>
    <name evidence="2" type="ORF">C7M84_000348</name>
</gene>
<reference evidence="2 3" key="1">
    <citation type="submission" date="2018-04" db="EMBL/GenBank/DDBJ databases">
        <authorList>
            <person name="Zhang X."/>
            <person name="Yuan J."/>
            <person name="Li F."/>
            <person name="Xiang J."/>
        </authorList>
    </citation>
    <scope>NUCLEOTIDE SEQUENCE [LARGE SCALE GENOMIC DNA]</scope>
    <source>
        <tissue evidence="2">Muscle</tissue>
    </source>
</reference>
<dbReference type="Proteomes" id="UP000283509">
    <property type="component" value="Unassembled WGS sequence"/>
</dbReference>
<feature type="compositionally biased region" description="Pro residues" evidence="1">
    <location>
        <begin position="19"/>
        <end position="30"/>
    </location>
</feature>
<organism evidence="2 3">
    <name type="scientific">Penaeus vannamei</name>
    <name type="common">Whiteleg shrimp</name>
    <name type="synonym">Litopenaeus vannamei</name>
    <dbReference type="NCBI Taxonomy" id="6689"/>
    <lineage>
        <taxon>Eukaryota</taxon>
        <taxon>Metazoa</taxon>
        <taxon>Ecdysozoa</taxon>
        <taxon>Arthropoda</taxon>
        <taxon>Crustacea</taxon>
        <taxon>Multicrustacea</taxon>
        <taxon>Malacostraca</taxon>
        <taxon>Eumalacostraca</taxon>
        <taxon>Eucarida</taxon>
        <taxon>Decapoda</taxon>
        <taxon>Dendrobranchiata</taxon>
        <taxon>Penaeoidea</taxon>
        <taxon>Penaeidae</taxon>
        <taxon>Penaeus</taxon>
    </lineage>
</organism>
<sequence>MPPATNLTRERVKKQPKTPSSPPAKPPADPAPEVKLQQEDDPPSPEVASVEDAKGANRYVSTLVWVPRMHPEKFSTTLIVSPEEATFTDAIYIKDASCDSHGNKDEARKQ</sequence>
<reference evidence="2 3" key="2">
    <citation type="submission" date="2019-01" db="EMBL/GenBank/DDBJ databases">
        <title>The decoding of complex shrimp genome reveals the adaptation for benthos swimmer, frequently molting mechanism and breeding impact on genome.</title>
        <authorList>
            <person name="Sun Y."/>
            <person name="Gao Y."/>
            <person name="Yu Y."/>
        </authorList>
    </citation>
    <scope>NUCLEOTIDE SEQUENCE [LARGE SCALE GENOMIC DNA]</scope>
    <source>
        <tissue evidence="2">Muscle</tissue>
    </source>
</reference>
<evidence type="ECO:0000256" key="1">
    <source>
        <dbReference type="SAM" id="MobiDB-lite"/>
    </source>
</evidence>
<dbReference type="EMBL" id="QCYY01001052">
    <property type="protein sequence ID" value="ROT80889.1"/>
    <property type="molecule type" value="Genomic_DNA"/>
</dbReference>
<comment type="caution">
    <text evidence="2">The sequence shown here is derived from an EMBL/GenBank/DDBJ whole genome shotgun (WGS) entry which is preliminary data.</text>
</comment>
<dbReference type="OrthoDB" id="6382014at2759"/>
<evidence type="ECO:0000313" key="3">
    <source>
        <dbReference type="Proteomes" id="UP000283509"/>
    </source>
</evidence>
<feature type="region of interest" description="Disordered" evidence="1">
    <location>
        <begin position="1"/>
        <end position="54"/>
    </location>
</feature>
<accession>A0A3R7N9J0</accession>
<dbReference type="AlphaFoldDB" id="A0A3R7N9J0"/>
<protein>
    <submittedName>
        <fullName evidence="2">Uncharacterized protein</fullName>
    </submittedName>
</protein>